<evidence type="ECO:0000313" key="2">
    <source>
        <dbReference type="Proteomes" id="UP001565219"/>
    </source>
</evidence>
<protein>
    <submittedName>
        <fullName evidence="1">Uncharacterized protein</fullName>
    </submittedName>
</protein>
<gene>
    <name evidence="1" type="ORF">AALG99_17245</name>
</gene>
<evidence type="ECO:0000313" key="1">
    <source>
        <dbReference type="EMBL" id="MEY8635225.1"/>
    </source>
</evidence>
<keyword evidence="2" id="KW-1185">Reference proteome</keyword>
<sequence>MKHMKSSPLNLSDKKLANSPLRQAKNTFISTATSAGMLGAIPGGVDIEKTYHLMNVYIQECEQLQSIEKIDSLRYQMLVDFCKKVGEASVPPDGLSADLYICMNYIRSHTNQPITIEDVASQIKRCSLLQKRAWLRSAAISAIPARHIFKVLLKNSMASRPCSTENKAGYSNLSI</sequence>
<comment type="caution">
    <text evidence="1">The sequence shown here is derived from an EMBL/GenBank/DDBJ whole genome shotgun (WGS) entry which is preliminary data.</text>
</comment>
<name>A0ABV4DL50_9FIRM</name>
<reference evidence="1 2" key="1">
    <citation type="submission" date="2024-03" db="EMBL/GenBank/DDBJ databases">
        <title>Mouse gut bacterial collection (mGBC) of GemPharmatech.</title>
        <authorList>
            <person name="He Y."/>
            <person name="Dong L."/>
            <person name="Wu D."/>
            <person name="Gao X."/>
            <person name="Lin Z."/>
        </authorList>
    </citation>
    <scope>NUCLEOTIDE SEQUENCE [LARGE SCALE GENOMIC DNA]</scope>
    <source>
        <strain evidence="1 2">32-10</strain>
    </source>
</reference>
<dbReference type="Proteomes" id="UP001565219">
    <property type="component" value="Unassembled WGS sequence"/>
</dbReference>
<dbReference type="EMBL" id="JBCLTR010000046">
    <property type="protein sequence ID" value="MEY8635225.1"/>
    <property type="molecule type" value="Genomic_DNA"/>
</dbReference>
<proteinExistence type="predicted"/>
<accession>A0ABV4DL50</accession>
<organism evidence="1 2">
    <name type="scientific">Anaerostipes hominis</name>
    <name type="common">ex Lee et al. 2021</name>
    <dbReference type="NCBI Taxonomy" id="2025494"/>
    <lineage>
        <taxon>Bacteria</taxon>
        <taxon>Bacillati</taxon>
        <taxon>Bacillota</taxon>
        <taxon>Clostridia</taxon>
        <taxon>Lachnospirales</taxon>
        <taxon>Lachnospiraceae</taxon>
        <taxon>Anaerostipes</taxon>
    </lineage>
</organism>